<dbReference type="GO" id="GO:0051028">
    <property type="term" value="P:mRNA transport"/>
    <property type="evidence" value="ECO:0007669"/>
    <property type="project" value="UniProtKB-UniRule"/>
</dbReference>
<dbReference type="Pfam" id="PF04434">
    <property type="entry name" value="SWIM"/>
    <property type="match status" value="1"/>
</dbReference>
<dbReference type="InterPro" id="IPR007527">
    <property type="entry name" value="Znf_SWIM"/>
</dbReference>
<dbReference type="AlphaFoldDB" id="A0AA42B424"/>
<dbReference type="PROSITE" id="PS50966">
    <property type="entry name" value="ZF_SWIM"/>
    <property type="match status" value="1"/>
</dbReference>
<keyword evidence="1" id="KW-0862">Zinc</keyword>
<keyword evidence="1" id="KW-0479">Metal-binding</keyword>
<dbReference type="PROSITE" id="PS51472">
    <property type="entry name" value="RRM_NUP35"/>
    <property type="match status" value="1"/>
</dbReference>
<reference evidence="5" key="1">
    <citation type="submission" date="2022-03" db="EMBL/GenBank/DDBJ databases">
        <title>A functionally conserved STORR gene fusion in Papaver species that diverged 16.8 million years ago.</title>
        <authorList>
            <person name="Catania T."/>
        </authorList>
    </citation>
    <scope>NUCLEOTIDE SEQUENCE</scope>
    <source>
        <strain evidence="5">S-191538</strain>
    </source>
</reference>
<gene>
    <name evidence="5" type="ORF">MKW94_020317</name>
</gene>
<keyword evidence="1" id="KW-0863">Zinc-finger</keyword>
<keyword evidence="2" id="KW-0811">Translocation</keyword>
<comment type="caution">
    <text evidence="5">The sequence shown here is derived from an EMBL/GenBank/DDBJ whole genome shotgun (WGS) entry which is preliminary data.</text>
</comment>
<dbReference type="PANTHER" id="PTHR21540:SF0">
    <property type="entry name" value="PHD FAMILY PROTEIN"/>
    <property type="match status" value="1"/>
</dbReference>
<dbReference type="PANTHER" id="PTHR21540">
    <property type="entry name" value="RING FINGER AND SWIM DOMAIN-CONTAINING PROTEIN 2"/>
    <property type="match status" value="1"/>
</dbReference>
<protein>
    <recommendedName>
        <fullName evidence="7">SWIM-type domain-containing protein</fullName>
    </recommendedName>
</protein>
<dbReference type="InterPro" id="IPR039903">
    <property type="entry name" value="Zswim2"/>
</dbReference>
<evidence type="ECO:0000256" key="2">
    <source>
        <dbReference type="PROSITE-ProRule" id="PRU00804"/>
    </source>
</evidence>
<evidence type="ECO:0000313" key="5">
    <source>
        <dbReference type="EMBL" id="MCL7050369.1"/>
    </source>
</evidence>
<keyword evidence="2" id="KW-0509">mRNA transport</keyword>
<name>A0AA42B424_PAPNU</name>
<feature type="domain" description="RRM Nup35-type" evidence="4">
    <location>
        <begin position="1"/>
        <end position="40"/>
    </location>
</feature>
<keyword evidence="6" id="KW-1185">Reference proteome</keyword>
<keyword evidence="2" id="KW-0653">Protein transport</keyword>
<dbReference type="GO" id="GO:0061630">
    <property type="term" value="F:ubiquitin protein ligase activity"/>
    <property type="evidence" value="ECO:0007669"/>
    <property type="project" value="InterPro"/>
</dbReference>
<evidence type="ECO:0000259" key="4">
    <source>
        <dbReference type="PROSITE" id="PS51472"/>
    </source>
</evidence>
<sequence>MHILYQNRSDAQAVLTKSWLQIKAGLLVGVKPVDPIQRKALNEPTKPVADRIKEALQERLRLLYCCEADFFILSPTGDVYNVRLSTTPSCSCPDHMIPCKHILFVFLRVLEVSLNDIPCVRRKNLKPCQHKPLPNTPISPQLLAGSRVRERFMHLFTKKSYLGPPPKPELGKCVQCRKEMYAEDEVLECDHCEDVGHEKCMIYRKGGEYGPTFCASCGNRLDIDYEKEYLNLPSYMSEDGMN</sequence>
<keyword evidence="2" id="KW-0906">Nuclear pore complex</keyword>
<evidence type="ECO:0000256" key="1">
    <source>
        <dbReference type="PROSITE-ProRule" id="PRU00325"/>
    </source>
</evidence>
<evidence type="ECO:0000259" key="3">
    <source>
        <dbReference type="PROSITE" id="PS50966"/>
    </source>
</evidence>
<evidence type="ECO:0008006" key="7">
    <source>
        <dbReference type="Google" id="ProtNLM"/>
    </source>
</evidence>
<evidence type="ECO:0000313" key="6">
    <source>
        <dbReference type="Proteomes" id="UP001177140"/>
    </source>
</evidence>
<dbReference type="GO" id="GO:0008270">
    <property type="term" value="F:zinc ion binding"/>
    <property type="evidence" value="ECO:0007669"/>
    <property type="project" value="UniProtKB-KW"/>
</dbReference>
<proteinExistence type="predicted"/>
<feature type="domain" description="SWIM-type" evidence="3">
    <location>
        <begin position="80"/>
        <end position="110"/>
    </location>
</feature>
<keyword evidence="2" id="KW-0813">Transport</keyword>
<dbReference type="GO" id="GO:0005643">
    <property type="term" value="C:nuclear pore"/>
    <property type="evidence" value="ECO:0007669"/>
    <property type="project" value="UniProtKB-UniRule"/>
</dbReference>
<organism evidence="5 6">
    <name type="scientific">Papaver nudicaule</name>
    <name type="common">Iceland poppy</name>
    <dbReference type="NCBI Taxonomy" id="74823"/>
    <lineage>
        <taxon>Eukaryota</taxon>
        <taxon>Viridiplantae</taxon>
        <taxon>Streptophyta</taxon>
        <taxon>Embryophyta</taxon>
        <taxon>Tracheophyta</taxon>
        <taxon>Spermatophyta</taxon>
        <taxon>Magnoliopsida</taxon>
        <taxon>Ranunculales</taxon>
        <taxon>Papaveraceae</taxon>
        <taxon>Papaveroideae</taxon>
        <taxon>Papaver</taxon>
    </lineage>
</organism>
<keyword evidence="2" id="KW-0539">Nucleus</keyword>
<dbReference type="EMBL" id="JAJJMA010327081">
    <property type="protein sequence ID" value="MCL7050369.1"/>
    <property type="molecule type" value="Genomic_DNA"/>
</dbReference>
<dbReference type="Proteomes" id="UP001177140">
    <property type="component" value="Unassembled WGS sequence"/>
</dbReference>
<accession>A0AA42B424</accession>
<dbReference type="InterPro" id="IPR007846">
    <property type="entry name" value="RRM_NUP35_dom"/>
</dbReference>